<organism evidence="2 3">
    <name type="scientific">Prosthecodimorpha staleyi</name>
    <dbReference type="NCBI Taxonomy" id="2840188"/>
    <lineage>
        <taxon>Bacteria</taxon>
        <taxon>Pseudomonadati</taxon>
        <taxon>Pseudomonadota</taxon>
        <taxon>Alphaproteobacteria</taxon>
        <taxon>Hyphomicrobiales</taxon>
        <taxon>Ancalomicrobiaceae</taxon>
        <taxon>Prosthecodimorpha</taxon>
    </lineage>
</organism>
<dbReference type="EMBL" id="JAHHZF010000012">
    <property type="protein sequence ID" value="MBT9292270.1"/>
    <property type="molecule type" value="Genomic_DNA"/>
</dbReference>
<evidence type="ECO:0000256" key="1">
    <source>
        <dbReference type="SAM" id="SignalP"/>
    </source>
</evidence>
<gene>
    <name evidence="2" type="ORF">KL771_22600</name>
</gene>
<dbReference type="RefSeq" id="WP_261970784.1">
    <property type="nucleotide sequence ID" value="NZ_JAHHZF010000012.1"/>
</dbReference>
<reference evidence="2 3" key="1">
    <citation type="submission" date="2021-06" db="EMBL/GenBank/DDBJ databases">
        <authorList>
            <person name="Grouzdev D.S."/>
            <person name="Koziaeva V."/>
        </authorList>
    </citation>
    <scope>NUCLEOTIDE SEQUENCE [LARGE SCALE GENOMIC DNA]</scope>
    <source>
        <strain evidence="2 3">22</strain>
    </source>
</reference>
<dbReference type="AlphaFoldDB" id="A0A947D7Q4"/>
<feature type="signal peptide" evidence="1">
    <location>
        <begin position="1"/>
        <end position="22"/>
    </location>
</feature>
<comment type="caution">
    <text evidence="2">The sequence shown here is derived from an EMBL/GenBank/DDBJ whole genome shotgun (WGS) entry which is preliminary data.</text>
</comment>
<keyword evidence="3" id="KW-1185">Reference proteome</keyword>
<dbReference type="InterPro" id="IPR015000">
    <property type="entry name" value="EipB-like"/>
</dbReference>
<feature type="chain" id="PRO_5036793551" evidence="1">
    <location>
        <begin position="23"/>
        <end position="279"/>
    </location>
</feature>
<evidence type="ECO:0000313" key="2">
    <source>
        <dbReference type="EMBL" id="MBT9292270.1"/>
    </source>
</evidence>
<proteinExistence type="predicted"/>
<dbReference type="Proteomes" id="UP000766595">
    <property type="component" value="Unassembled WGS sequence"/>
</dbReference>
<keyword evidence="1" id="KW-0732">Signal</keyword>
<name>A0A947D7Q4_9HYPH</name>
<sequence length="279" mass="30535">MIRSTAILLSAAVILAPGPAGAASATITGLKSHRAVYDLKLAKRTDKSEIGGVTGRLVYEFVGSVCDGYATQFRLVTRLENTDGKSRVTDMRTSSFEDADGKLFDFLSQNFIEQTMTDESKGSAKRTETGSVASIVRPAERKVPLPAEARFPTQHMADLIDAAKAGKSFDQIRLYDGSDGGERIYDTAAVIGKPIEGPGEAGEEKAADRPELAAVKRWPMTISYFDPAKREKGEDTPEYQLSFQLYENGISRRLRLDYGDFALDGRMTELTFIDVKPCN</sequence>
<dbReference type="Pfam" id="PF08904">
    <property type="entry name" value="EipB_like"/>
    <property type="match status" value="1"/>
</dbReference>
<accession>A0A947D7Q4</accession>
<evidence type="ECO:0000313" key="3">
    <source>
        <dbReference type="Proteomes" id="UP000766595"/>
    </source>
</evidence>
<protein>
    <submittedName>
        <fullName evidence="2">Cell envelope integrity EipB family protein</fullName>
    </submittedName>
</protein>